<name>A0A8H7RXW0_9FUNG</name>
<comment type="similarity">
    <text evidence="4">Belongs to the protein kinase superfamily.</text>
</comment>
<sequence>MGILKAFDTIVHGGIQRPDSYYKKKTYQFGYTLGIGSFGCVKKATRTTDNKEVAIKVIPKRNVKDHFDMVYAETKVLEGLHHKNVIGFLDFFESREKFYLVFELATGGELFERLFELGKFTEKDAISVVRSILNGLEYLHANNIVHRDMKPENLLFKSNDPSADLAICDFGIAKLNNEESTLGTICGSPGYVAPEVLKRQPYGAPIDIWAVGLCGYQPFQACDQFELINEITQVRYEFHDRYWRNISQDAKDFIRRILTLDPKNRPTATEALKDKWMTNSTLSTDVDLLQTVRENFCPRRALRTAVGAVRAVNRLRTSISSPSPVSIITTEKSKNDQITKGKTSHNSINQQQTHVNQE</sequence>
<dbReference type="SMART" id="SM00220">
    <property type="entry name" value="S_TKc"/>
    <property type="match status" value="1"/>
</dbReference>
<organism evidence="7 8">
    <name type="scientific">Circinella minor</name>
    <dbReference type="NCBI Taxonomy" id="1195481"/>
    <lineage>
        <taxon>Eukaryota</taxon>
        <taxon>Fungi</taxon>
        <taxon>Fungi incertae sedis</taxon>
        <taxon>Mucoromycota</taxon>
        <taxon>Mucoromycotina</taxon>
        <taxon>Mucoromycetes</taxon>
        <taxon>Mucorales</taxon>
        <taxon>Lichtheimiaceae</taxon>
        <taxon>Circinella</taxon>
    </lineage>
</organism>
<dbReference type="InterPro" id="IPR017441">
    <property type="entry name" value="Protein_kinase_ATP_BS"/>
</dbReference>
<feature type="compositionally biased region" description="Polar residues" evidence="5">
    <location>
        <begin position="340"/>
        <end position="358"/>
    </location>
</feature>
<evidence type="ECO:0000256" key="3">
    <source>
        <dbReference type="PROSITE-ProRule" id="PRU10141"/>
    </source>
</evidence>
<dbReference type="PROSITE" id="PS00107">
    <property type="entry name" value="PROTEIN_KINASE_ATP"/>
    <property type="match status" value="1"/>
</dbReference>
<dbReference type="OrthoDB" id="40902at2759"/>
<dbReference type="Pfam" id="PF00069">
    <property type="entry name" value="Pkinase"/>
    <property type="match status" value="1"/>
</dbReference>
<dbReference type="PANTHER" id="PTHR24347">
    <property type="entry name" value="SERINE/THREONINE-PROTEIN KINASE"/>
    <property type="match status" value="1"/>
</dbReference>
<dbReference type="GO" id="GO:0004674">
    <property type="term" value="F:protein serine/threonine kinase activity"/>
    <property type="evidence" value="ECO:0007669"/>
    <property type="project" value="UniProtKB-KW"/>
</dbReference>
<comment type="caution">
    <text evidence="7">The sequence shown here is derived from an EMBL/GenBank/DDBJ whole genome shotgun (WGS) entry which is preliminary data.</text>
</comment>
<evidence type="ECO:0000313" key="7">
    <source>
        <dbReference type="EMBL" id="KAG2219824.1"/>
    </source>
</evidence>
<keyword evidence="4" id="KW-0723">Serine/threonine-protein kinase</keyword>
<reference evidence="7 8" key="1">
    <citation type="submission" date="2020-12" db="EMBL/GenBank/DDBJ databases">
        <title>Metabolic potential, ecology and presence of endohyphal bacteria is reflected in genomic diversity of Mucoromycotina.</title>
        <authorList>
            <person name="Muszewska A."/>
            <person name="Okrasinska A."/>
            <person name="Steczkiewicz K."/>
            <person name="Drgas O."/>
            <person name="Orlowska M."/>
            <person name="Perlinska-Lenart U."/>
            <person name="Aleksandrzak-Piekarczyk T."/>
            <person name="Szatraj K."/>
            <person name="Zielenkiewicz U."/>
            <person name="Pilsyk S."/>
            <person name="Malc E."/>
            <person name="Mieczkowski P."/>
            <person name="Kruszewska J.S."/>
            <person name="Biernat P."/>
            <person name="Pawlowska J."/>
        </authorList>
    </citation>
    <scope>NUCLEOTIDE SEQUENCE [LARGE SCALE GENOMIC DNA]</scope>
    <source>
        <strain evidence="7 8">CBS 142.35</strain>
    </source>
</reference>
<evidence type="ECO:0000256" key="5">
    <source>
        <dbReference type="SAM" id="MobiDB-lite"/>
    </source>
</evidence>
<dbReference type="PROSITE" id="PS50011">
    <property type="entry name" value="PROTEIN_KINASE_DOM"/>
    <property type="match status" value="1"/>
</dbReference>
<feature type="region of interest" description="Disordered" evidence="5">
    <location>
        <begin position="326"/>
        <end position="358"/>
    </location>
</feature>
<dbReference type="GO" id="GO:0005524">
    <property type="term" value="F:ATP binding"/>
    <property type="evidence" value="ECO:0007669"/>
    <property type="project" value="UniProtKB-UniRule"/>
</dbReference>
<feature type="binding site" evidence="3">
    <location>
        <position position="56"/>
    </location>
    <ligand>
        <name>ATP</name>
        <dbReference type="ChEBI" id="CHEBI:30616"/>
    </ligand>
</feature>
<protein>
    <recommendedName>
        <fullName evidence="6">Protein kinase domain-containing protein</fullName>
    </recommendedName>
</protein>
<dbReference type="Proteomes" id="UP000646827">
    <property type="component" value="Unassembled WGS sequence"/>
</dbReference>
<dbReference type="InterPro" id="IPR011009">
    <property type="entry name" value="Kinase-like_dom_sf"/>
</dbReference>
<evidence type="ECO:0000256" key="1">
    <source>
        <dbReference type="ARBA" id="ARBA00022741"/>
    </source>
</evidence>
<dbReference type="SUPFAM" id="SSF56112">
    <property type="entry name" value="Protein kinase-like (PK-like)"/>
    <property type="match status" value="1"/>
</dbReference>
<keyword evidence="1 3" id="KW-0547">Nucleotide-binding</keyword>
<gene>
    <name evidence="7" type="ORF">INT45_006267</name>
</gene>
<dbReference type="CDD" id="cd05117">
    <property type="entry name" value="STKc_CAMK"/>
    <property type="match status" value="1"/>
</dbReference>
<keyword evidence="4" id="KW-0808">Transferase</keyword>
<proteinExistence type="inferred from homology"/>
<dbReference type="PROSITE" id="PS00108">
    <property type="entry name" value="PROTEIN_KINASE_ST"/>
    <property type="match status" value="1"/>
</dbReference>
<keyword evidence="8" id="KW-1185">Reference proteome</keyword>
<dbReference type="EMBL" id="JAEPRB010000162">
    <property type="protein sequence ID" value="KAG2219824.1"/>
    <property type="molecule type" value="Genomic_DNA"/>
</dbReference>
<feature type="domain" description="Protein kinase" evidence="6">
    <location>
        <begin position="27"/>
        <end position="277"/>
    </location>
</feature>
<dbReference type="InterPro" id="IPR008271">
    <property type="entry name" value="Ser/Thr_kinase_AS"/>
</dbReference>
<dbReference type="AlphaFoldDB" id="A0A8H7RXW0"/>
<evidence type="ECO:0000256" key="4">
    <source>
        <dbReference type="RuleBase" id="RU000304"/>
    </source>
</evidence>
<dbReference type="FunFam" id="1.10.510.10:FF:000571">
    <property type="entry name" value="Maternal embryonic leucine zipper kinase"/>
    <property type="match status" value="1"/>
</dbReference>
<dbReference type="Gene3D" id="3.30.200.20">
    <property type="entry name" value="Phosphorylase Kinase, domain 1"/>
    <property type="match status" value="1"/>
</dbReference>
<dbReference type="Gene3D" id="1.10.510.10">
    <property type="entry name" value="Transferase(Phosphotransferase) domain 1"/>
    <property type="match status" value="1"/>
</dbReference>
<keyword evidence="4" id="KW-0418">Kinase</keyword>
<accession>A0A8H7RXW0</accession>
<keyword evidence="2 3" id="KW-0067">ATP-binding</keyword>
<dbReference type="InterPro" id="IPR000719">
    <property type="entry name" value="Prot_kinase_dom"/>
</dbReference>
<evidence type="ECO:0000313" key="8">
    <source>
        <dbReference type="Proteomes" id="UP000646827"/>
    </source>
</evidence>
<evidence type="ECO:0000259" key="6">
    <source>
        <dbReference type="PROSITE" id="PS50011"/>
    </source>
</evidence>
<evidence type="ECO:0000256" key="2">
    <source>
        <dbReference type="ARBA" id="ARBA00022840"/>
    </source>
</evidence>